<protein>
    <recommendedName>
        <fullName evidence="1">DUF397 domain-containing protein</fullName>
    </recommendedName>
</protein>
<comment type="caution">
    <text evidence="2">The sequence shown here is derived from an EMBL/GenBank/DDBJ whole genome shotgun (WGS) entry which is preliminary data.</text>
</comment>
<dbReference type="AlphaFoldDB" id="A0A919RBF9"/>
<dbReference type="Pfam" id="PF04149">
    <property type="entry name" value="DUF397"/>
    <property type="match status" value="2"/>
</dbReference>
<feature type="domain" description="DUF397" evidence="1">
    <location>
        <begin position="5"/>
        <end position="26"/>
    </location>
</feature>
<feature type="domain" description="DUF397" evidence="1">
    <location>
        <begin position="28"/>
        <end position="80"/>
    </location>
</feature>
<evidence type="ECO:0000313" key="3">
    <source>
        <dbReference type="Proteomes" id="UP000655287"/>
    </source>
</evidence>
<name>A0A919RBF9_9ACTN</name>
<keyword evidence="3" id="KW-1185">Reference proteome</keyword>
<reference evidence="2" key="1">
    <citation type="submission" date="2021-01" db="EMBL/GenBank/DDBJ databases">
        <title>Whole genome shotgun sequence of Sphaerisporangium rufum NBRC 109079.</title>
        <authorList>
            <person name="Komaki H."/>
            <person name="Tamura T."/>
        </authorList>
    </citation>
    <scope>NUCLEOTIDE SEQUENCE</scope>
    <source>
        <strain evidence="2">NBRC 109079</strain>
    </source>
</reference>
<accession>A0A919RBF9</accession>
<evidence type="ECO:0000313" key="2">
    <source>
        <dbReference type="EMBL" id="GII80902.1"/>
    </source>
</evidence>
<organism evidence="2 3">
    <name type="scientific">Sphaerisporangium rufum</name>
    <dbReference type="NCBI Taxonomy" id="1381558"/>
    <lineage>
        <taxon>Bacteria</taxon>
        <taxon>Bacillati</taxon>
        <taxon>Actinomycetota</taxon>
        <taxon>Actinomycetes</taxon>
        <taxon>Streptosporangiales</taxon>
        <taxon>Streptosporangiaceae</taxon>
        <taxon>Sphaerisporangium</taxon>
    </lineage>
</organism>
<evidence type="ECO:0000259" key="1">
    <source>
        <dbReference type="Pfam" id="PF04149"/>
    </source>
</evidence>
<dbReference type="Proteomes" id="UP000655287">
    <property type="component" value="Unassembled WGS sequence"/>
</dbReference>
<gene>
    <name evidence="2" type="ORF">Sru01_58840</name>
</gene>
<proteinExistence type="predicted"/>
<dbReference type="RefSeq" id="WP_203992327.1">
    <property type="nucleotide sequence ID" value="NZ_BOOU01000083.1"/>
</dbReference>
<dbReference type="InterPro" id="IPR007278">
    <property type="entry name" value="DUF397"/>
</dbReference>
<sequence length="89" mass="9140">MNAIWIKSTYSGDNGGDCVEVALSSHAAGWTKSSHSGDTGDCLELARLGGVVAVRDSKRQDGPVLLITAGGWRAFRDGLKDGGFGGSTA</sequence>
<dbReference type="EMBL" id="BOOU01000083">
    <property type="protein sequence ID" value="GII80902.1"/>
    <property type="molecule type" value="Genomic_DNA"/>
</dbReference>